<evidence type="ECO:0000313" key="4">
    <source>
        <dbReference type="Proteomes" id="UP001267878"/>
    </source>
</evidence>
<dbReference type="InterPro" id="IPR017870">
    <property type="entry name" value="FeS_cluster_insertion_CS"/>
</dbReference>
<dbReference type="InterPro" id="IPR016092">
    <property type="entry name" value="ATAP"/>
</dbReference>
<dbReference type="PANTHER" id="PTHR10072">
    <property type="entry name" value="IRON-SULFUR CLUSTER ASSEMBLY PROTEIN"/>
    <property type="match status" value="1"/>
</dbReference>
<reference evidence="3 4" key="1">
    <citation type="submission" date="2023-07" db="EMBL/GenBank/DDBJ databases">
        <title>Sorghum-associated microbial communities from plants grown in Nebraska, USA.</title>
        <authorList>
            <person name="Schachtman D."/>
        </authorList>
    </citation>
    <scope>NUCLEOTIDE SEQUENCE [LARGE SCALE GENOMIC DNA]</scope>
    <source>
        <strain evidence="3 4">BE187</strain>
    </source>
</reference>
<accession>A0ABU1VN14</accession>
<dbReference type="Proteomes" id="UP001267878">
    <property type="component" value="Unassembled WGS sequence"/>
</dbReference>
<comment type="caution">
    <text evidence="3">The sequence shown here is derived from an EMBL/GenBank/DDBJ whole genome shotgun (WGS) entry which is preliminary data.</text>
</comment>
<dbReference type="Pfam" id="PF01521">
    <property type="entry name" value="Fe-S_biosyn"/>
    <property type="match status" value="1"/>
</dbReference>
<organism evidence="3 4">
    <name type="scientific">Agrilutibacter niabensis</name>
    <dbReference type="NCBI Taxonomy" id="380628"/>
    <lineage>
        <taxon>Bacteria</taxon>
        <taxon>Pseudomonadati</taxon>
        <taxon>Pseudomonadota</taxon>
        <taxon>Gammaproteobacteria</taxon>
        <taxon>Lysobacterales</taxon>
        <taxon>Lysobacteraceae</taxon>
        <taxon>Agrilutibacter</taxon>
    </lineage>
</organism>
<evidence type="ECO:0000256" key="1">
    <source>
        <dbReference type="ARBA" id="ARBA00006718"/>
    </source>
</evidence>
<dbReference type="SUPFAM" id="SSF89360">
    <property type="entry name" value="HesB-like domain"/>
    <property type="match status" value="1"/>
</dbReference>
<dbReference type="InterPro" id="IPR050322">
    <property type="entry name" value="Fe-S_cluster_asmbl/transfer"/>
</dbReference>
<name>A0ABU1VN14_9GAMM</name>
<sequence>MAVTLAPAALARVQRYLVEAPDALGLRFGVTRTGCSGWQHFADLAKDQREGDHVFEQDGVRIYVDPVSLPMVDGTEIDLIKQRLGEQFVFRNPNASAECGCGESFTTEADRAA</sequence>
<dbReference type="EMBL" id="JAVDVW010000001">
    <property type="protein sequence ID" value="MDR7098730.1"/>
    <property type="molecule type" value="Genomic_DNA"/>
</dbReference>
<gene>
    <name evidence="3" type="ORF">J2X04_001077</name>
</gene>
<dbReference type="Gene3D" id="2.60.300.12">
    <property type="entry name" value="HesB-like domain"/>
    <property type="match status" value="1"/>
</dbReference>
<comment type="similarity">
    <text evidence="1">Belongs to the HesB/IscA family.</text>
</comment>
<evidence type="ECO:0000259" key="2">
    <source>
        <dbReference type="Pfam" id="PF01521"/>
    </source>
</evidence>
<dbReference type="NCBIfam" id="TIGR00049">
    <property type="entry name" value="iron-sulfur cluster assembly accessory protein"/>
    <property type="match status" value="1"/>
</dbReference>
<feature type="domain" description="Core" evidence="2">
    <location>
        <begin position="1"/>
        <end position="103"/>
    </location>
</feature>
<dbReference type="RefSeq" id="WP_310052799.1">
    <property type="nucleotide sequence ID" value="NZ_JAVDVW010000001.1"/>
</dbReference>
<evidence type="ECO:0000313" key="3">
    <source>
        <dbReference type="EMBL" id="MDR7098730.1"/>
    </source>
</evidence>
<dbReference type="InterPro" id="IPR035903">
    <property type="entry name" value="HesB-like_dom_sf"/>
</dbReference>
<protein>
    <submittedName>
        <fullName evidence="3">Iron-sulfur cluster assembly protein</fullName>
    </submittedName>
</protein>
<dbReference type="PANTHER" id="PTHR10072:SF41">
    <property type="entry name" value="IRON-SULFUR CLUSTER ASSEMBLY 1 HOMOLOG, MITOCHONDRIAL"/>
    <property type="match status" value="1"/>
</dbReference>
<keyword evidence="4" id="KW-1185">Reference proteome</keyword>
<dbReference type="PROSITE" id="PS01152">
    <property type="entry name" value="HESB"/>
    <property type="match status" value="1"/>
</dbReference>
<dbReference type="InterPro" id="IPR000361">
    <property type="entry name" value="ATAP_core_dom"/>
</dbReference>
<proteinExistence type="inferred from homology"/>